<reference evidence="6" key="2">
    <citation type="submission" date="2020-09" db="EMBL/GenBank/DDBJ databases">
        <authorList>
            <person name="Sun Q."/>
            <person name="Ohkuma M."/>
        </authorList>
    </citation>
    <scope>NUCLEOTIDE SEQUENCE</scope>
    <source>
        <strain evidence="6">JCM 4386</strain>
    </source>
</reference>
<keyword evidence="1" id="KW-0489">Methyltransferase</keyword>
<dbReference type="InterPro" id="IPR012967">
    <property type="entry name" value="COMT_dimerisation"/>
</dbReference>
<dbReference type="InterPro" id="IPR016461">
    <property type="entry name" value="COMT-like"/>
</dbReference>
<feature type="domain" description="O-methyltransferase C-terminal" evidence="4">
    <location>
        <begin position="119"/>
        <end position="324"/>
    </location>
</feature>
<proteinExistence type="predicted"/>
<evidence type="ECO:0000313" key="6">
    <source>
        <dbReference type="EMBL" id="GGS05458.1"/>
    </source>
</evidence>
<gene>
    <name evidence="6" type="ORF">GCM10010269_50440</name>
</gene>
<dbReference type="GO" id="GO:0032259">
    <property type="term" value="P:methylation"/>
    <property type="evidence" value="ECO:0007669"/>
    <property type="project" value="UniProtKB-KW"/>
</dbReference>
<dbReference type="EMBL" id="BMTL01000022">
    <property type="protein sequence ID" value="GGS05458.1"/>
    <property type="molecule type" value="Genomic_DNA"/>
</dbReference>
<dbReference type="GO" id="GO:0008171">
    <property type="term" value="F:O-methyltransferase activity"/>
    <property type="evidence" value="ECO:0007669"/>
    <property type="project" value="InterPro"/>
</dbReference>
<dbReference type="PANTHER" id="PTHR43712">
    <property type="entry name" value="PUTATIVE (AFU_ORTHOLOGUE AFUA_4G14580)-RELATED"/>
    <property type="match status" value="1"/>
</dbReference>
<accession>A0A918FZG4</accession>
<comment type="caution">
    <text evidence="6">The sequence shown here is derived from an EMBL/GenBank/DDBJ whole genome shotgun (WGS) entry which is preliminary data.</text>
</comment>
<feature type="domain" description="O-methyltransferase dimerisation" evidence="5">
    <location>
        <begin position="19"/>
        <end position="93"/>
    </location>
</feature>
<evidence type="ECO:0000256" key="2">
    <source>
        <dbReference type="ARBA" id="ARBA00022679"/>
    </source>
</evidence>
<dbReference type="InterPro" id="IPR001077">
    <property type="entry name" value="COMT_C"/>
</dbReference>
<dbReference type="SUPFAM" id="SSF46785">
    <property type="entry name" value="Winged helix' DNA-binding domain"/>
    <property type="match status" value="1"/>
</dbReference>
<reference evidence="6" key="1">
    <citation type="journal article" date="2014" name="Int. J. Syst. Evol. Microbiol.">
        <title>Complete genome sequence of Corynebacterium casei LMG S-19264T (=DSM 44701T), isolated from a smear-ripened cheese.</title>
        <authorList>
            <consortium name="US DOE Joint Genome Institute (JGI-PGF)"/>
            <person name="Walter F."/>
            <person name="Albersmeier A."/>
            <person name="Kalinowski J."/>
            <person name="Ruckert C."/>
        </authorList>
    </citation>
    <scope>NUCLEOTIDE SEQUENCE</scope>
    <source>
        <strain evidence="6">JCM 4386</strain>
    </source>
</reference>
<keyword evidence="7" id="KW-1185">Reference proteome</keyword>
<name>A0A918FZG4_9ACTN</name>
<dbReference type="InterPro" id="IPR036388">
    <property type="entry name" value="WH-like_DNA-bd_sf"/>
</dbReference>
<evidence type="ECO:0000313" key="7">
    <source>
        <dbReference type="Proteomes" id="UP000606194"/>
    </source>
</evidence>
<sequence length="346" mass="36833">MTAMTGSTAVPEAVLRMRELAHSAACAAAIRAAARLGVADAVGDAPVAVADLARDVGADADALERLVRALQCYGVFTLTPDGLVAHTPFSRLLREDAPRGLKYNALWATEPWSWEVLGRLDEAVRTGKSVFPGLHGKEFFSYLHEDAPASSEVFDKAMTQSSRLSAQAIADALDLAGAGRVADIAGGQGHVLSTLMERHPALHGILLDLPDVVAGADPRLREGGGLAGRATLVPGDCRREVPVDADVYLLKNILEWDDESTLRTLRNVARAARPGARVVVMENLVDGSPEMKFTTAMDLLLLLNVGGKKHTRAGLLGLIERAGLRVDDIRPVNSYLHLVESTVCAS</sequence>
<dbReference type="InterPro" id="IPR036390">
    <property type="entry name" value="WH_DNA-bd_sf"/>
</dbReference>
<keyword evidence="2" id="KW-0808">Transferase</keyword>
<dbReference type="PANTHER" id="PTHR43712:SF2">
    <property type="entry name" value="O-METHYLTRANSFERASE CICE"/>
    <property type="match status" value="1"/>
</dbReference>
<evidence type="ECO:0000256" key="1">
    <source>
        <dbReference type="ARBA" id="ARBA00022603"/>
    </source>
</evidence>
<keyword evidence="3" id="KW-0949">S-adenosyl-L-methionine</keyword>
<dbReference type="Gene3D" id="3.40.50.150">
    <property type="entry name" value="Vaccinia Virus protein VP39"/>
    <property type="match status" value="1"/>
</dbReference>
<organism evidence="6 7">
    <name type="scientific">Streptomyces humidus</name>
    <dbReference type="NCBI Taxonomy" id="52259"/>
    <lineage>
        <taxon>Bacteria</taxon>
        <taxon>Bacillati</taxon>
        <taxon>Actinomycetota</taxon>
        <taxon>Actinomycetes</taxon>
        <taxon>Kitasatosporales</taxon>
        <taxon>Streptomycetaceae</taxon>
        <taxon>Streptomyces</taxon>
    </lineage>
</organism>
<dbReference type="Pfam" id="PF08100">
    <property type="entry name" value="Dimerisation"/>
    <property type="match status" value="1"/>
</dbReference>
<dbReference type="PROSITE" id="PS51683">
    <property type="entry name" value="SAM_OMT_II"/>
    <property type="match status" value="1"/>
</dbReference>
<evidence type="ECO:0000259" key="5">
    <source>
        <dbReference type="Pfam" id="PF08100"/>
    </source>
</evidence>
<evidence type="ECO:0000259" key="4">
    <source>
        <dbReference type="Pfam" id="PF00891"/>
    </source>
</evidence>
<protein>
    <submittedName>
        <fullName evidence="6">O-methyltransferase</fullName>
    </submittedName>
</protein>
<dbReference type="AlphaFoldDB" id="A0A918FZG4"/>
<dbReference type="Proteomes" id="UP000606194">
    <property type="component" value="Unassembled WGS sequence"/>
</dbReference>
<evidence type="ECO:0000256" key="3">
    <source>
        <dbReference type="ARBA" id="ARBA00022691"/>
    </source>
</evidence>
<dbReference type="PIRSF" id="PIRSF005739">
    <property type="entry name" value="O-mtase"/>
    <property type="match status" value="1"/>
</dbReference>
<dbReference type="Gene3D" id="1.10.10.10">
    <property type="entry name" value="Winged helix-like DNA-binding domain superfamily/Winged helix DNA-binding domain"/>
    <property type="match status" value="1"/>
</dbReference>
<dbReference type="Gene3D" id="1.10.287.1350">
    <property type="match status" value="1"/>
</dbReference>
<dbReference type="GO" id="GO:0046983">
    <property type="term" value="F:protein dimerization activity"/>
    <property type="evidence" value="ECO:0007669"/>
    <property type="project" value="InterPro"/>
</dbReference>
<dbReference type="Pfam" id="PF00891">
    <property type="entry name" value="Methyltransf_2"/>
    <property type="match status" value="1"/>
</dbReference>
<dbReference type="SUPFAM" id="SSF53335">
    <property type="entry name" value="S-adenosyl-L-methionine-dependent methyltransferases"/>
    <property type="match status" value="1"/>
</dbReference>
<dbReference type="InterPro" id="IPR029063">
    <property type="entry name" value="SAM-dependent_MTases_sf"/>
</dbReference>